<dbReference type="EMBL" id="JADEWC010000017">
    <property type="protein sequence ID" value="MBE9222793.1"/>
    <property type="molecule type" value="Genomic_DNA"/>
</dbReference>
<keyword evidence="5" id="KW-1185">Reference proteome</keyword>
<evidence type="ECO:0000256" key="3">
    <source>
        <dbReference type="ARBA" id="ARBA00022842"/>
    </source>
</evidence>
<dbReference type="InterPro" id="IPR000760">
    <property type="entry name" value="Inositol_monophosphatase-like"/>
</dbReference>
<dbReference type="Gene3D" id="3.30.540.10">
    <property type="entry name" value="Fructose-1,6-Bisphosphatase, subunit A, domain 1"/>
    <property type="match status" value="1"/>
</dbReference>
<sequence length="276" mass="30738">MIYFWQQVYNFCQHITSRIGDKLLEDFAKLEPTRKADGSLVTAADKWADQEIRTGIKQCFPTHGILTEETEHLLPINDWCWVVDPIDGTTNFTRGLPIWGISIGLLFKGTPVFGFVHFPQIQQTYHGYFYGDTGLTGPKGAYLNGDRIYTSNADASMNHIFTLCARSTEVLKNYFPCKIRLTGVASYNMLLVACGAALGSLEATPKIWDIAGAYPILRAAGGQLIHLEPQPVFPLPQGTDYSHRGFPSLCVAHPKLINEFKPLVEFIGEKALQHSS</sequence>
<keyword evidence="2" id="KW-0378">Hydrolase</keyword>
<evidence type="ECO:0000256" key="2">
    <source>
        <dbReference type="ARBA" id="ARBA00022801"/>
    </source>
</evidence>
<dbReference type="CDD" id="cd01643">
    <property type="entry name" value="Bacterial_IMPase_like_2"/>
    <property type="match status" value="1"/>
</dbReference>
<dbReference type="SUPFAM" id="SSF56655">
    <property type="entry name" value="Carbohydrate phosphatase"/>
    <property type="match status" value="1"/>
</dbReference>
<evidence type="ECO:0000313" key="4">
    <source>
        <dbReference type="EMBL" id="MBE9222793.1"/>
    </source>
</evidence>
<evidence type="ECO:0000313" key="5">
    <source>
        <dbReference type="Proteomes" id="UP000654604"/>
    </source>
</evidence>
<accession>A0ABR9V4I2</accession>
<gene>
    <name evidence="4" type="ORF">IQ215_08800</name>
</gene>
<keyword evidence="1" id="KW-0479">Metal-binding</keyword>
<dbReference type="PRINTS" id="PR00377">
    <property type="entry name" value="IMPHPHTASES"/>
</dbReference>
<protein>
    <submittedName>
        <fullName evidence="4">Inositol monophosphatase family protein</fullName>
    </submittedName>
</protein>
<dbReference type="InterPro" id="IPR020583">
    <property type="entry name" value="Inositol_monoP_metal-BS"/>
</dbReference>
<evidence type="ECO:0000256" key="1">
    <source>
        <dbReference type="ARBA" id="ARBA00022723"/>
    </source>
</evidence>
<keyword evidence="3" id="KW-0460">Magnesium</keyword>
<dbReference type="PANTHER" id="PTHR20854">
    <property type="entry name" value="INOSITOL MONOPHOSPHATASE"/>
    <property type="match status" value="1"/>
</dbReference>
<dbReference type="PANTHER" id="PTHR20854:SF4">
    <property type="entry name" value="INOSITOL-1-MONOPHOSPHATASE-RELATED"/>
    <property type="match status" value="1"/>
</dbReference>
<name>A0ABR9V4I2_9CHRO</name>
<dbReference type="PROSITE" id="PS00629">
    <property type="entry name" value="IMP_1"/>
    <property type="match status" value="1"/>
</dbReference>
<dbReference type="Pfam" id="PF00459">
    <property type="entry name" value="Inositol_P"/>
    <property type="match status" value="1"/>
</dbReference>
<organism evidence="4 5">
    <name type="scientific">Cyanobacterium stanieri LEGE 03274</name>
    <dbReference type="NCBI Taxonomy" id="1828756"/>
    <lineage>
        <taxon>Bacteria</taxon>
        <taxon>Bacillati</taxon>
        <taxon>Cyanobacteriota</taxon>
        <taxon>Cyanophyceae</taxon>
        <taxon>Oscillatoriophycideae</taxon>
        <taxon>Chroococcales</taxon>
        <taxon>Geminocystaceae</taxon>
        <taxon>Cyanobacterium</taxon>
    </lineage>
</organism>
<dbReference type="RefSeq" id="WP_193800943.1">
    <property type="nucleotide sequence ID" value="NZ_JADEWC010000017.1"/>
</dbReference>
<dbReference type="Proteomes" id="UP000654604">
    <property type="component" value="Unassembled WGS sequence"/>
</dbReference>
<comment type="caution">
    <text evidence="4">The sequence shown here is derived from an EMBL/GenBank/DDBJ whole genome shotgun (WGS) entry which is preliminary data.</text>
</comment>
<reference evidence="4 5" key="1">
    <citation type="submission" date="2020-10" db="EMBL/GenBank/DDBJ databases">
        <authorList>
            <person name="Castelo-Branco R."/>
            <person name="Eusebio N."/>
            <person name="Adriana R."/>
            <person name="Vieira A."/>
            <person name="Brugerolle De Fraissinette N."/>
            <person name="Rezende De Castro R."/>
            <person name="Schneider M.P."/>
            <person name="Vasconcelos V."/>
            <person name="Leao P.N."/>
        </authorList>
    </citation>
    <scope>NUCLEOTIDE SEQUENCE [LARGE SCALE GENOMIC DNA]</scope>
    <source>
        <strain evidence="4 5">LEGE 03274</strain>
    </source>
</reference>
<proteinExistence type="predicted"/>
<dbReference type="Gene3D" id="3.40.190.80">
    <property type="match status" value="1"/>
</dbReference>